<accession>A0A227KS48</accession>
<evidence type="ECO:0000313" key="2">
    <source>
        <dbReference type="EMBL" id="OXE51278.1"/>
    </source>
</evidence>
<dbReference type="Proteomes" id="UP000214610">
    <property type="component" value="Unassembled WGS sequence"/>
</dbReference>
<organism evidence="2 3">
    <name type="scientific">Turicimonas muris</name>
    <dbReference type="NCBI Taxonomy" id="1796652"/>
    <lineage>
        <taxon>Bacteria</taxon>
        <taxon>Pseudomonadati</taxon>
        <taxon>Pseudomonadota</taxon>
        <taxon>Betaproteobacteria</taxon>
        <taxon>Burkholderiales</taxon>
        <taxon>Sutterellaceae</taxon>
        <taxon>Turicimonas</taxon>
    </lineage>
</organism>
<protein>
    <submittedName>
        <fullName evidence="2">Uncharacterized protein</fullName>
    </submittedName>
</protein>
<proteinExistence type="predicted"/>
<dbReference type="RefSeq" id="WP_066591486.1">
    <property type="nucleotide sequence ID" value="NZ_CAJTBZ010000009.1"/>
</dbReference>
<gene>
    <name evidence="2" type="ORF">ADH67_03005</name>
</gene>
<keyword evidence="3" id="KW-1185">Reference proteome</keyword>
<sequence>MKFKVLTCQAGIAAAMLAVAPASHADFLSDLFGSSAKEPAVLPLTTSQILQKEVYSIDGRKVSAWEVVPVSTKRGTRYNLVQKEGTGTLFGSQLDAGNVVTKNGKVALDKAAGVTFLKNGDAQFTFGHPKTPVIIDLNLRAIDVSGQKIADYLKTRDGKTSNDSEKVGNSKFPEGSIAYQAVTKFVNGEMVLPVNESFTNAKASREIIENFRTVPYCLNYESRMDSHAYGIVFDPSAPKATTGTYKILPVRRDTIFCKPTGEPAVASGNWNAVTTKNSSAVVLTLPSNVDPRDCGLKIHENGVAKIAFIAPAKGDHVFRPGRYYAKGAAVQGQNYLFNNVAADAATKALGL</sequence>
<name>A0A227KS48_9BURK</name>
<evidence type="ECO:0000256" key="1">
    <source>
        <dbReference type="SAM" id="SignalP"/>
    </source>
</evidence>
<keyword evidence="1" id="KW-0732">Signal</keyword>
<feature type="chain" id="PRO_5011312522" evidence="1">
    <location>
        <begin position="26"/>
        <end position="351"/>
    </location>
</feature>
<dbReference type="GeneID" id="78363484"/>
<dbReference type="EMBL" id="NHMP01000001">
    <property type="protein sequence ID" value="OXE51278.1"/>
    <property type="molecule type" value="Genomic_DNA"/>
</dbReference>
<evidence type="ECO:0000313" key="3">
    <source>
        <dbReference type="Proteomes" id="UP000214610"/>
    </source>
</evidence>
<dbReference type="AlphaFoldDB" id="A0A227KS48"/>
<comment type="caution">
    <text evidence="2">The sequence shown here is derived from an EMBL/GenBank/DDBJ whole genome shotgun (WGS) entry which is preliminary data.</text>
</comment>
<reference evidence="3" key="1">
    <citation type="submission" date="2017-05" db="EMBL/GenBank/DDBJ databases">
        <title>Improved OligoMM genomes.</title>
        <authorList>
            <person name="Garzetti D."/>
        </authorList>
    </citation>
    <scope>NUCLEOTIDE SEQUENCE [LARGE SCALE GENOMIC DNA]</scope>
    <source>
        <strain evidence="3">YL45</strain>
    </source>
</reference>
<feature type="signal peptide" evidence="1">
    <location>
        <begin position="1"/>
        <end position="25"/>
    </location>
</feature>